<keyword evidence="5 7" id="KW-0496">Mitochondrion</keyword>
<accession>A7TE10</accession>
<dbReference type="GO" id="GO:0006813">
    <property type="term" value="P:potassium ion transport"/>
    <property type="evidence" value="ECO:0007669"/>
    <property type="project" value="EnsemblFungi"/>
</dbReference>
<dbReference type="OMA" id="MAGYELS"/>
<evidence type="ECO:0000256" key="5">
    <source>
        <dbReference type="ARBA" id="ARBA00023128"/>
    </source>
</evidence>
<dbReference type="PANTHER" id="PTHR14009:SF1">
    <property type="entry name" value="MITOCHONDRIAL PROTON_CALCIUM EXCHANGER PROTEIN"/>
    <property type="match status" value="1"/>
</dbReference>
<evidence type="ECO:0000313" key="12">
    <source>
        <dbReference type="Proteomes" id="UP000000267"/>
    </source>
</evidence>
<dbReference type="OrthoDB" id="275278at2759"/>
<dbReference type="HOGENOM" id="CLU_008958_5_1_1"/>
<evidence type="ECO:0000256" key="4">
    <source>
        <dbReference type="ARBA" id="ARBA00022989"/>
    </source>
</evidence>
<dbReference type="KEGG" id="vpo:Kpol_1018p170"/>
<sequence length="534" mass="61013">MFNRSLSLIAKGQQPQQQHALLSRTLIGTFRGSKQVGLPSIVSLRYYSAAKNGEPEKVKEPLMERIKHEVKHYVNGTKLLGYEIKISTKLLIKFGQGYELTRRETNQLKRTISDVFRLIPFSAFIIIPFAELLLPIALKIFPNLLPSTYESGKDKQLKRDKLLDTRRKTSNFLHETLEESNLLNYNSIENTEKKQAFLNFFRKLYDEANKDKSDIFSHQEILKIANMFKNDTILDNLSRPQLVAICKFMSLRPFGNDNLIRYQIRHKLKSIMQDDITIDYEGVQSLSPEELHQACVSRGIKAFGTSQEDLQNFLKVWLELRLRQKVPSVLMVLCSTYTFGGTTSDIANKVISAVDPSSPKTRYNEILDLYYEGIFQVLSSIPDPVYNVAKLDVTESKPTEDDLKQAEEIKATPTEAATESTTKVESPVETPAESPKTTEPTTIKETIEKEQPKVETEQTDEKPVEIETTSKPDDSEFKLSVLKEQEEMIKKEEMEAKARKTRDQVVTDDINLDEEEATALPKSDKMTPEEIKSK</sequence>
<evidence type="ECO:0000313" key="11">
    <source>
        <dbReference type="EMBL" id="EDO19630.1"/>
    </source>
</evidence>
<evidence type="ECO:0000259" key="10">
    <source>
        <dbReference type="PROSITE" id="PS51758"/>
    </source>
</evidence>
<dbReference type="GO" id="GO:0005743">
    <property type="term" value="C:mitochondrial inner membrane"/>
    <property type="evidence" value="ECO:0007669"/>
    <property type="project" value="UniProtKB-SubCell"/>
</dbReference>
<gene>
    <name evidence="11" type="ORF">Kpol_1018p170</name>
</gene>
<feature type="transmembrane region" description="Helical" evidence="9">
    <location>
        <begin position="118"/>
        <end position="138"/>
    </location>
</feature>
<dbReference type="GO" id="GO:1902600">
    <property type="term" value="P:proton transmembrane transport"/>
    <property type="evidence" value="ECO:0007669"/>
    <property type="project" value="EnsemblFungi"/>
</dbReference>
<dbReference type="GO" id="GO:0070131">
    <property type="term" value="P:positive regulation of mitochondrial translation"/>
    <property type="evidence" value="ECO:0007669"/>
    <property type="project" value="EnsemblFungi"/>
</dbReference>
<evidence type="ECO:0000256" key="8">
    <source>
        <dbReference type="SAM" id="MobiDB-lite"/>
    </source>
</evidence>
<dbReference type="GeneID" id="5547995"/>
<dbReference type="Proteomes" id="UP000000267">
    <property type="component" value="Unassembled WGS sequence"/>
</dbReference>
<protein>
    <recommendedName>
        <fullName evidence="10">Letm1 RBD domain-containing protein</fullName>
    </recommendedName>
</protein>
<comment type="subcellular location">
    <subcellularLocation>
        <location evidence="1">Mitochondrion inner membrane</location>
        <topology evidence="1">Single-pass membrane protein</topology>
    </subcellularLocation>
</comment>
<feature type="region of interest" description="Disordered" evidence="8">
    <location>
        <begin position="396"/>
        <end position="477"/>
    </location>
</feature>
<dbReference type="PhylomeDB" id="A7TE10"/>
<evidence type="ECO:0000256" key="2">
    <source>
        <dbReference type="ARBA" id="ARBA00022692"/>
    </source>
</evidence>
<dbReference type="PROSITE" id="PS51758">
    <property type="entry name" value="LETM1_RBD"/>
    <property type="match status" value="1"/>
</dbReference>
<evidence type="ECO:0000256" key="3">
    <source>
        <dbReference type="ARBA" id="ARBA00022792"/>
    </source>
</evidence>
<feature type="compositionally biased region" description="Basic and acidic residues" evidence="8">
    <location>
        <begin position="493"/>
        <end position="505"/>
    </location>
</feature>
<dbReference type="eggNOG" id="KOG1043">
    <property type="taxonomic scope" value="Eukaryota"/>
</dbReference>
<reference evidence="11 12" key="1">
    <citation type="journal article" date="2007" name="Proc. Natl. Acad. Sci. U.S.A.">
        <title>Independent sorting-out of thousands of duplicated gene pairs in two yeast species descended from a whole-genome duplication.</title>
        <authorList>
            <person name="Scannell D.R."/>
            <person name="Frank A.C."/>
            <person name="Conant G.C."/>
            <person name="Byrne K.P."/>
            <person name="Woolfit M."/>
            <person name="Wolfe K.H."/>
        </authorList>
    </citation>
    <scope>NUCLEOTIDE SEQUENCE [LARGE SCALE GENOMIC DNA]</scope>
    <source>
        <strain evidence="12">ATCC 22028 / DSM 70294 / BCRC 21397 / CBS 2163 / NBRC 10782 / NRRL Y-8283 / UCD 57-17</strain>
    </source>
</reference>
<feature type="compositionally biased region" description="Basic and acidic residues" evidence="8">
    <location>
        <begin position="445"/>
        <end position="477"/>
    </location>
</feature>
<dbReference type="FunCoup" id="A7TE10">
    <property type="interactions" value="360"/>
</dbReference>
<keyword evidence="4 9" id="KW-1133">Transmembrane helix</keyword>
<feature type="domain" description="Letm1 RBD" evidence="10">
    <location>
        <begin position="161"/>
        <end position="383"/>
    </location>
</feature>
<feature type="compositionally biased region" description="Basic and acidic residues" evidence="8">
    <location>
        <begin position="396"/>
        <end position="410"/>
    </location>
</feature>
<dbReference type="GO" id="GO:0097177">
    <property type="term" value="F:mitochondrial ribosome binding"/>
    <property type="evidence" value="ECO:0007669"/>
    <property type="project" value="EnsemblFungi"/>
</dbReference>
<feature type="compositionally biased region" description="Basic and acidic residues" evidence="8">
    <location>
        <begin position="522"/>
        <end position="534"/>
    </location>
</feature>
<evidence type="ECO:0000256" key="7">
    <source>
        <dbReference type="PROSITE-ProRule" id="PRU01094"/>
    </source>
</evidence>
<dbReference type="InterPro" id="IPR044202">
    <property type="entry name" value="LETM1/MDM38-like"/>
</dbReference>
<feature type="compositionally biased region" description="Low complexity" evidence="8">
    <location>
        <begin position="435"/>
        <end position="444"/>
    </location>
</feature>
<dbReference type="STRING" id="436907.A7TE10"/>
<evidence type="ECO:0000256" key="1">
    <source>
        <dbReference type="ARBA" id="ARBA00004434"/>
    </source>
</evidence>
<keyword evidence="12" id="KW-1185">Reference proteome</keyword>
<keyword evidence="6 9" id="KW-0472">Membrane</keyword>
<dbReference type="AlphaFoldDB" id="A7TE10"/>
<keyword evidence="3" id="KW-0999">Mitochondrion inner membrane</keyword>
<feature type="region of interest" description="Disordered" evidence="8">
    <location>
        <begin position="493"/>
        <end position="534"/>
    </location>
</feature>
<dbReference type="InterPro" id="IPR033122">
    <property type="entry name" value="LETM1-like_RBD"/>
</dbReference>
<evidence type="ECO:0000256" key="6">
    <source>
        <dbReference type="ARBA" id="ARBA00023136"/>
    </source>
</evidence>
<feature type="compositionally biased region" description="Low complexity" evidence="8">
    <location>
        <begin position="411"/>
        <end position="421"/>
    </location>
</feature>
<dbReference type="RefSeq" id="XP_001647488.1">
    <property type="nucleotide sequence ID" value="XM_001647438.1"/>
</dbReference>
<name>A7TE10_VANPO</name>
<keyword evidence="2 9" id="KW-0812">Transmembrane</keyword>
<evidence type="ECO:0000256" key="9">
    <source>
        <dbReference type="SAM" id="Phobius"/>
    </source>
</evidence>
<proteinExistence type="predicted"/>
<dbReference type="Pfam" id="PF07766">
    <property type="entry name" value="LETM1_RBD"/>
    <property type="match status" value="1"/>
</dbReference>
<dbReference type="EMBL" id="DS480378">
    <property type="protein sequence ID" value="EDO19630.1"/>
    <property type="molecule type" value="Genomic_DNA"/>
</dbReference>
<dbReference type="InParanoid" id="A7TE10"/>
<organism evidence="12">
    <name type="scientific">Vanderwaltozyma polyspora (strain ATCC 22028 / DSM 70294 / BCRC 21397 / CBS 2163 / NBRC 10782 / NRRL Y-8283 / UCD 57-17)</name>
    <name type="common">Kluyveromyces polysporus</name>
    <dbReference type="NCBI Taxonomy" id="436907"/>
    <lineage>
        <taxon>Eukaryota</taxon>
        <taxon>Fungi</taxon>
        <taxon>Dikarya</taxon>
        <taxon>Ascomycota</taxon>
        <taxon>Saccharomycotina</taxon>
        <taxon>Saccharomycetes</taxon>
        <taxon>Saccharomycetales</taxon>
        <taxon>Saccharomycetaceae</taxon>
        <taxon>Vanderwaltozyma</taxon>
    </lineage>
</organism>
<dbReference type="PANTHER" id="PTHR14009">
    <property type="entry name" value="LEUCINE ZIPPER-EF-HAND CONTAINING TRANSMEMBRANE PROTEIN"/>
    <property type="match status" value="1"/>
</dbReference>
<dbReference type="GO" id="GO:0030007">
    <property type="term" value="P:intracellular potassium ion homeostasis"/>
    <property type="evidence" value="ECO:0007669"/>
    <property type="project" value="EnsemblFungi"/>
</dbReference>
<dbReference type="GO" id="GO:0032979">
    <property type="term" value="P:protein insertion into mitochondrial inner membrane from matrix"/>
    <property type="evidence" value="ECO:0007669"/>
    <property type="project" value="EnsemblFungi"/>
</dbReference>